<protein>
    <submittedName>
        <fullName evidence="1">Uncharacterized protein</fullName>
    </submittedName>
</protein>
<sequence>MHSSFIPSPQSARVGHQLYWTVERPCYACHLYFRAYNRVTGRHADLGTFSTRSCHDQIQVPWVAPALSSNKIKEPSSDAEVKQYPVDKRLQPALWEYVQKTVNALRHEKYKPPFLYFF</sequence>
<dbReference type="HOGENOM" id="CLU_2074037_0_0_1"/>
<reference evidence="2" key="2">
    <citation type="submission" date="2015-01" db="EMBL/GenBank/DDBJ databases">
        <title>Evolutionary Origins and Diversification of the Mycorrhizal Mutualists.</title>
        <authorList>
            <consortium name="DOE Joint Genome Institute"/>
            <consortium name="Mycorrhizal Genomics Consortium"/>
            <person name="Kohler A."/>
            <person name="Kuo A."/>
            <person name="Nagy L.G."/>
            <person name="Floudas D."/>
            <person name="Copeland A."/>
            <person name="Barry K.W."/>
            <person name="Cichocki N."/>
            <person name="Veneault-Fourrey C."/>
            <person name="LaButti K."/>
            <person name="Lindquist E.A."/>
            <person name="Lipzen A."/>
            <person name="Lundell T."/>
            <person name="Morin E."/>
            <person name="Murat C."/>
            <person name="Riley R."/>
            <person name="Ohm R."/>
            <person name="Sun H."/>
            <person name="Tunlid A."/>
            <person name="Henrissat B."/>
            <person name="Grigoriev I.V."/>
            <person name="Hibbett D.S."/>
            <person name="Martin F."/>
        </authorList>
    </citation>
    <scope>NUCLEOTIDE SEQUENCE [LARGE SCALE GENOMIC DNA]</scope>
    <source>
        <strain evidence="2">F 1598</strain>
    </source>
</reference>
<evidence type="ECO:0000313" key="2">
    <source>
        <dbReference type="Proteomes" id="UP000054166"/>
    </source>
</evidence>
<dbReference type="AlphaFoldDB" id="A0A0C3FK71"/>
<organism evidence="1 2">
    <name type="scientific">Piloderma croceum (strain F 1598)</name>
    <dbReference type="NCBI Taxonomy" id="765440"/>
    <lineage>
        <taxon>Eukaryota</taxon>
        <taxon>Fungi</taxon>
        <taxon>Dikarya</taxon>
        <taxon>Basidiomycota</taxon>
        <taxon>Agaricomycotina</taxon>
        <taxon>Agaricomycetes</taxon>
        <taxon>Agaricomycetidae</taxon>
        <taxon>Atheliales</taxon>
        <taxon>Atheliaceae</taxon>
        <taxon>Piloderma</taxon>
    </lineage>
</organism>
<gene>
    <name evidence="1" type="ORF">PILCRDRAFT_529794</name>
</gene>
<dbReference type="InParanoid" id="A0A0C3FK71"/>
<accession>A0A0C3FK71</accession>
<keyword evidence="2" id="KW-1185">Reference proteome</keyword>
<evidence type="ECO:0000313" key="1">
    <source>
        <dbReference type="EMBL" id="KIM80314.1"/>
    </source>
</evidence>
<name>A0A0C3FK71_PILCF</name>
<proteinExistence type="predicted"/>
<reference evidence="1 2" key="1">
    <citation type="submission" date="2014-04" db="EMBL/GenBank/DDBJ databases">
        <authorList>
            <consortium name="DOE Joint Genome Institute"/>
            <person name="Kuo A."/>
            <person name="Tarkka M."/>
            <person name="Buscot F."/>
            <person name="Kohler A."/>
            <person name="Nagy L.G."/>
            <person name="Floudas D."/>
            <person name="Copeland A."/>
            <person name="Barry K.W."/>
            <person name="Cichocki N."/>
            <person name="Veneault-Fourrey C."/>
            <person name="LaButti K."/>
            <person name="Lindquist E.A."/>
            <person name="Lipzen A."/>
            <person name="Lundell T."/>
            <person name="Morin E."/>
            <person name="Murat C."/>
            <person name="Sun H."/>
            <person name="Tunlid A."/>
            <person name="Henrissat B."/>
            <person name="Grigoriev I.V."/>
            <person name="Hibbett D.S."/>
            <person name="Martin F."/>
            <person name="Nordberg H.P."/>
            <person name="Cantor M.N."/>
            <person name="Hua S.X."/>
        </authorList>
    </citation>
    <scope>NUCLEOTIDE SEQUENCE [LARGE SCALE GENOMIC DNA]</scope>
    <source>
        <strain evidence="1 2">F 1598</strain>
    </source>
</reference>
<dbReference type="EMBL" id="KN833004">
    <property type="protein sequence ID" value="KIM80314.1"/>
    <property type="molecule type" value="Genomic_DNA"/>
</dbReference>
<dbReference type="Proteomes" id="UP000054166">
    <property type="component" value="Unassembled WGS sequence"/>
</dbReference>